<dbReference type="Pfam" id="PF02580">
    <property type="entry name" value="Tyr_Deacylase"/>
    <property type="match status" value="1"/>
</dbReference>
<sequence length="141" mass="14946">MKAVVSRVLQASVSVSGSTVSQITQPGLLALVGVTHTDTTKVAAAMARKLMGLRILRGELSMMELSVPILVVSQFTVYGSTTKGRRPSWGAAAGREVAEPIITALVEELRRNDCQVMTGVFGADMQVSSINDGPFTVLLEL</sequence>
<proteinExistence type="inferred from homology"/>
<dbReference type="EMBL" id="CP034170">
    <property type="protein sequence ID" value="AZI57683.1"/>
    <property type="molecule type" value="Genomic_DNA"/>
</dbReference>
<dbReference type="OrthoDB" id="9801395at2"/>
<dbReference type="RefSeq" id="WP_124798368.1">
    <property type="nucleotide sequence ID" value="NZ_CP034170.1"/>
</dbReference>
<dbReference type="PANTHER" id="PTHR10472:SF5">
    <property type="entry name" value="D-AMINOACYL-TRNA DEACYLASE 1"/>
    <property type="match status" value="1"/>
</dbReference>
<protein>
    <submittedName>
        <fullName evidence="2">D-tyrosyl-tRNA(Tyr) deacylase</fullName>
        <ecNumber evidence="2">3.1.1.96</ecNumber>
    </submittedName>
</protein>
<dbReference type="EC" id="3.1.1.96" evidence="2"/>
<evidence type="ECO:0000313" key="3">
    <source>
        <dbReference type="Proteomes" id="UP000268084"/>
    </source>
</evidence>
<dbReference type="InterPro" id="IPR023509">
    <property type="entry name" value="DTD-like_sf"/>
</dbReference>
<accession>A0A3G8ZK92</accession>
<organism evidence="2 3">
    <name type="scientific">Nakamurella antarctica</name>
    <dbReference type="NCBI Taxonomy" id="1902245"/>
    <lineage>
        <taxon>Bacteria</taxon>
        <taxon>Bacillati</taxon>
        <taxon>Actinomycetota</taxon>
        <taxon>Actinomycetes</taxon>
        <taxon>Nakamurellales</taxon>
        <taxon>Nakamurellaceae</taxon>
        <taxon>Nakamurella</taxon>
    </lineage>
</organism>
<dbReference type="KEGG" id="nak:EH165_05460"/>
<dbReference type="PANTHER" id="PTHR10472">
    <property type="entry name" value="D-TYROSYL-TRNA TYR DEACYLASE"/>
    <property type="match status" value="1"/>
</dbReference>
<name>A0A3G8ZK92_9ACTN</name>
<dbReference type="SUPFAM" id="SSF69500">
    <property type="entry name" value="DTD-like"/>
    <property type="match status" value="1"/>
</dbReference>
<evidence type="ECO:0000313" key="2">
    <source>
        <dbReference type="EMBL" id="AZI57683.1"/>
    </source>
</evidence>
<reference evidence="2 3" key="1">
    <citation type="submission" date="2018-11" db="EMBL/GenBank/DDBJ databases">
        <authorList>
            <person name="Da X."/>
        </authorList>
    </citation>
    <scope>NUCLEOTIDE SEQUENCE [LARGE SCALE GENOMIC DNA]</scope>
    <source>
        <strain evidence="2 3">S14-144</strain>
    </source>
</reference>
<reference evidence="2 3" key="2">
    <citation type="submission" date="2018-12" db="EMBL/GenBank/DDBJ databases">
        <title>Nakamurella antarcticus sp. nov., isolated from Antarctica South Shetland Islands soil.</title>
        <authorList>
            <person name="Peng F."/>
        </authorList>
    </citation>
    <scope>NUCLEOTIDE SEQUENCE [LARGE SCALE GENOMIC DNA]</scope>
    <source>
        <strain evidence="2 3">S14-144</strain>
    </source>
</reference>
<evidence type="ECO:0000256" key="1">
    <source>
        <dbReference type="ARBA" id="ARBA00009673"/>
    </source>
</evidence>
<dbReference type="InterPro" id="IPR003732">
    <property type="entry name" value="Daa-tRNA_deacyls_DTD"/>
</dbReference>
<keyword evidence="3" id="KW-1185">Reference proteome</keyword>
<dbReference type="Gene3D" id="3.50.80.10">
    <property type="entry name" value="D-tyrosyl-tRNA(Tyr) deacylase"/>
    <property type="match status" value="1"/>
</dbReference>
<keyword evidence="2" id="KW-0378">Hydrolase</keyword>
<dbReference type="AlphaFoldDB" id="A0A3G8ZK92"/>
<dbReference type="NCBIfam" id="TIGR00256">
    <property type="entry name" value="D-aminoacyl-tRNA deacylase"/>
    <property type="match status" value="1"/>
</dbReference>
<dbReference type="GO" id="GO:0051500">
    <property type="term" value="F:D-tyrosyl-tRNA(Tyr) deacylase activity"/>
    <property type="evidence" value="ECO:0007669"/>
    <property type="project" value="TreeGrafter"/>
</dbReference>
<gene>
    <name evidence="2" type="ORF">EH165_05460</name>
</gene>
<dbReference type="Proteomes" id="UP000268084">
    <property type="component" value="Chromosome"/>
</dbReference>
<comment type="similarity">
    <text evidence="1">Belongs to the DTD family.</text>
</comment>
<dbReference type="GO" id="GO:0005737">
    <property type="term" value="C:cytoplasm"/>
    <property type="evidence" value="ECO:0007669"/>
    <property type="project" value="InterPro"/>
</dbReference>